<name>A0A4R3QYM7_9HYPH</name>
<organism evidence="1 2">
    <name type="scientific">Rhizobium azibense</name>
    <dbReference type="NCBI Taxonomy" id="1136135"/>
    <lineage>
        <taxon>Bacteria</taxon>
        <taxon>Pseudomonadati</taxon>
        <taxon>Pseudomonadota</taxon>
        <taxon>Alphaproteobacteria</taxon>
        <taxon>Hyphomicrobiales</taxon>
        <taxon>Rhizobiaceae</taxon>
        <taxon>Rhizobium/Agrobacterium group</taxon>
        <taxon>Rhizobium</taxon>
    </lineage>
</organism>
<dbReference type="EMBL" id="SMBJ01000003">
    <property type="protein sequence ID" value="TCU27673.1"/>
    <property type="molecule type" value="Genomic_DNA"/>
</dbReference>
<accession>A0A4R3QYM7</accession>
<protein>
    <submittedName>
        <fullName evidence="1">Uncharacterized protein DUF930</fullName>
    </submittedName>
</protein>
<gene>
    <name evidence="1" type="ORF">EV130_10376</name>
</gene>
<keyword evidence="2" id="KW-1185">Reference proteome</keyword>
<proteinExistence type="predicted"/>
<reference evidence="1 2" key="1">
    <citation type="submission" date="2019-03" db="EMBL/GenBank/DDBJ databases">
        <title>Genomic Encyclopedia of Type Strains, Phase IV (KMG-V): Genome sequencing to study the core and pangenomes of soil and plant-associated prokaryotes.</title>
        <authorList>
            <person name="Whitman W."/>
        </authorList>
    </citation>
    <scope>NUCLEOTIDE SEQUENCE [LARGE SCALE GENOMIC DNA]</scope>
    <source>
        <strain evidence="1 2">Gr42</strain>
    </source>
</reference>
<evidence type="ECO:0000313" key="1">
    <source>
        <dbReference type="EMBL" id="TCU27673.1"/>
    </source>
</evidence>
<sequence length="184" mass="20683">MTPAANRSLPHVALMSPHCLTKSATVARNFRLVSAWAEGHDRADSAMSTKRNLPVMPKCLVLSVSLVSFASCAFAVDLAIKKQLEKLDPATRLEQSCDTEAMSRINKDKTGFRPDKVIAYTFKDPIPSDDKLEAPGAVFRSQGDWYHLSYTCITGPQHINVRELQYEIGEKVPREKWSTYYLYD</sequence>
<dbReference type="InterPro" id="IPR009273">
    <property type="entry name" value="DUF930"/>
</dbReference>
<comment type="caution">
    <text evidence="1">The sequence shown here is derived from an EMBL/GenBank/DDBJ whole genome shotgun (WGS) entry which is preliminary data.</text>
</comment>
<evidence type="ECO:0000313" key="2">
    <source>
        <dbReference type="Proteomes" id="UP000295547"/>
    </source>
</evidence>
<dbReference type="AlphaFoldDB" id="A0A4R3QYM7"/>
<dbReference type="Pfam" id="PF06059">
    <property type="entry name" value="DUF930"/>
    <property type="match status" value="1"/>
</dbReference>
<dbReference type="Proteomes" id="UP000295547">
    <property type="component" value="Unassembled WGS sequence"/>
</dbReference>